<evidence type="ECO:0000259" key="3">
    <source>
        <dbReference type="Pfam" id="PF13538"/>
    </source>
</evidence>
<dbReference type="InterPro" id="IPR027785">
    <property type="entry name" value="UvrD-like_helicase_C"/>
</dbReference>
<keyword evidence="4" id="KW-0378">Hydrolase</keyword>
<dbReference type="GO" id="GO:0005524">
    <property type="term" value="F:ATP binding"/>
    <property type="evidence" value="ECO:0007669"/>
    <property type="project" value="UniProtKB-KW"/>
</dbReference>
<proteinExistence type="predicted"/>
<dbReference type="Pfam" id="PF13538">
    <property type="entry name" value="UvrD_C_2"/>
    <property type="match status" value="1"/>
</dbReference>
<keyword evidence="4" id="KW-0347">Helicase</keyword>
<reference evidence="4 5" key="2">
    <citation type="submission" date="2018-03" db="EMBL/GenBank/DDBJ databases">
        <title>The ancient ancestry and fast evolution of plastids.</title>
        <authorList>
            <person name="Moore K.R."/>
            <person name="Magnabosco C."/>
            <person name="Momper L."/>
            <person name="Gold D.A."/>
            <person name="Bosak T."/>
            <person name="Fournier G.P."/>
        </authorList>
    </citation>
    <scope>NUCLEOTIDE SEQUENCE [LARGE SCALE GENOMIC DNA]</scope>
    <source>
        <strain evidence="4 5">CCAP 1448/3</strain>
    </source>
</reference>
<gene>
    <name evidence="4" type="ORF">C7B64_23750</name>
</gene>
<dbReference type="EMBL" id="PVWJ01000227">
    <property type="protein sequence ID" value="PSB00394.1"/>
    <property type="molecule type" value="Genomic_DNA"/>
</dbReference>
<comment type="caution">
    <text evidence="4">The sequence shown here is derived from an EMBL/GenBank/DDBJ whole genome shotgun (WGS) entry which is preliminary data.</text>
</comment>
<reference evidence="4 5" key="1">
    <citation type="submission" date="2018-02" db="EMBL/GenBank/DDBJ databases">
        <authorList>
            <person name="Cohen D.B."/>
            <person name="Kent A.D."/>
        </authorList>
    </citation>
    <scope>NUCLEOTIDE SEQUENCE [LARGE SCALE GENOMIC DNA]</scope>
    <source>
        <strain evidence="4 5">CCAP 1448/3</strain>
    </source>
</reference>
<dbReference type="OrthoDB" id="9803432at2"/>
<dbReference type="RefSeq" id="WP_106292060.1">
    <property type="nucleotide sequence ID" value="NZ_CAWNTC010000055.1"/>
</dbReference>
<evidence type="ECO:0000313" key="5">
    <source>
        <dbReference type="Proteomes" id="UP000238762"/>
    </source>
</evidence>
<evidence type="ECO:0000313" key="4">
    <source>
        <dbReference type="EMBL" id="PSB00394.1"/>
    </source>
</evidence>
<dbReference type="PANTHER" id="PTHR43788">
    <property type="entry name" value="DNA2/NAM7 HELICASE FAMILY MEMBER"/>
    <property type="match status" value="1"/>
</dbReference>
<dbReference type="Gene3D" id="2.30.30.780">
    <property type="match status" value="1"/>
</dbReference>
<dbReference type="Pfam" id="PF13604">
    <property type="entry name" value="AAA_30"/>
    <property type="match status" value="1"/>
</dbReference>
<keyword evidence="2" id="KW-0067">ATP-binding</keyword>
<feature type="domain" description="UvrD-like helicase C-terminal" evidence="3">
    <location>
        <begin position="395"/>
        <end position="442"/>
    </location>
</feature>
<name>A0A2T1BWU7_9CYAN</name>
<protein>
    <submittedName>
        <fullName evidence="4">RNA helicase</fullName>
    </submittedName>
</protein>
<dbReference type="SUPFAM" id="SSF52540">
    <property type="entry name" value="P-loop containing nucleoside triphosphate hydrolases"/>
    <property type="match status" value="1"/>
</dbReference>
<sequence>MTTKGNIKPTAENHRLKLSKCQQLAYDRLVQFTTSSHQFFRLSGAAGTGKSYLIVEFIRYLQQQKIKYVVAAPTNKAAQNIQQIANANQIVIEAITVAKLLGQLPEIDRDTGKEDFIANEDLCKLSEFDIALIDEYSMISADNFAAIVAQTIRKTKIVFVGDLAQLPPVNEKVPVVAQSPLIKVSVELQEIVRYDGEIARVAATIRTNSLYARCVYPFSTTEDLTVVKAKNREQWLHKIADLIADSRWQKDSNFCRAIAYRNETVNAINDSVRQRWHGSNCAPFLVGDLLIAKSPCFRQKMSKVTGKKEWVTVVQNSEEMRVSGEFEIETIKTKGTEFTYYSVPVSTESGFSISLKILTATSQILWLELLNKFAESKRYIDRMDLFKSFDVCPFGYALTCHKAQGSSIDYVFIDVRDMSLCHERQPMFYTALTRAKKRAVVY</sequence>
<evidence type="ECO:0000256" key="1">
    <source>
        <dbReference type="ARBA" id="ARBA00022741"/>
    </source>
</evidence>
<dbReference type="InterPro" id="IPR050534">
    <property type="entry name" value="Coronavir_polyprotein_1ab"/>
</dbReference>
<dbReference type="PANTHER" id="PTHR43788:SF6">
    <property type="entry name" value="DNA HELICASE B"/>
    <property type="match status" value="1"/>
</dbReference>
<dbReference type="GO" id="GO:0003678">
    <property type="term" value="F:DNA helicase activity"/>
    <property type="evidence" value="ECO:0007669"/>
    <property type="project" value="UniProtKB-ARBA"/>
</dbReference>
<accession>A0A2T1BWU7</accession>
<dbReference type="Proteomes" id="UP000238762">
    <property type="component" value="Unassembled WGS sequence"/>
</dbReference>
<dbReference type="CDD" id="cd18809">
    <property type="entry name" value="SF1_C_RecD"/>
    <property type="match status" value="1"/>
</dbReference>
<dbReference type="Gene3D" id="3.40.50.300">
    <property type="entry name" value="P-loop containing nucleotide triphosphate hydrolases"/>
    <property type="match status" value="2"/>
</dbReference>
<dbReference type="InterPro" id="IPR027417">
    <property type="entry name" value="P-loop_NTPase"/>
</dbReference>
<organism evidence="4 5">
    <name type="scientific">Merismopedia glauca CCAP 1448/3</name>
    <dbReference type="NCBI Taxonomy" id="1296344"/>
    <lineage>
        <taxon>Bacteria</taxon>
        <taxon>Bacillati</taxon>
        <taxon>Cyanobacteriota</taxon>
        <taxon>Cyanophyceae</taxon>
        <taxon>Synechococcales</taxon>
        <taxon>Merismopediaceae</taxon>
        <taxon>Merismopedia</taxon>
    </lineage>
</organism>
<evidence type="ECO:0000256" key="2">
    <source>
        <dbReference type="ARBA" id="ARBA00022840"/>
    </source>
</evidence>
<keyword evidence="5" id="KW-1185">Reference proteome</keyword>
<keyword evidence="1" id="KW-0547">Nucleotide-binding</keyword>
<dbReference type="AlphaFoldDB" id="A0A2T1BWU7"/>